<evidence type="ECO:0000256" key="6">
    <source>
        <dbReference type="ARBA" id="ARBA00040091"/>
    </source>
</evidence>
<accession>A0A8S1EYW8</accession>
<dbReference type="EMBL" id="CADEPM010000004">
    <property type="protein sequence ID" value="CAB3404719.1"/>
    <property type="molecule type" value="Genomic_DNA"/>
</dbReference>
<dbReference type="InterPro" id="IPR037796">
    <property type="entry name" value="TAF6"/>
</dbReference>
<dbReference type="GO" id="GO:0005669">
    <property type="term" value="C:transcription factor TFIID complex"/>
    <property type="evidence" value="ECO:0007669"/>
    <property type="project" value="InterPro"/>
</dbReference>
<gene>
    <name evidence="9" type="ORF">CBOVIS_LOCUS7005</name>
</gene>
<evidence type="ECO:0000256" key="4">
    <source>
        <dbReference type="ARBA" id="ARBA00023163"/>
    </source>
</evidence>
<dbReference type="InterPro" id="IPR009072">
    <property type="entry name" value="Histone-fold"/>
</dbReference>
<evidence type="ECO:0000256" key="1">
    <source>
        <dbReference type="ARBA" id="ARBA00004123"/>
    </source>
</evidence>
<sequence length="434" mass="49577">MTSNGIQDNADNVAAIACDCIGISKIEKDARVLVQNISKEFLKETIRLAQKWARHSGRRKMIVDDLIYALVAMQGTEVAKKIVPLIDTDSLGLETLTCVHANNVLFVRPNSEVDLDPSTSTSQVVPIESRLKSYFMVTDGQPTKSAYNLNLSEEEIDDEDDDEDSEDFAVGTNEKSNEFKSSRVLKRPVSSTEMFLQAAKVAKTEQIVGLKPHSVEMLTIEQQMFIKDILTACMGTEDKRRHEALATLEHDAGIQINVNMAQRCLSLIIYANRLLRGIVLNKAAELGPFLHDIIPALMSSMLGRNMCIRLEDNHWALRDYSWKTFLSLYRDHIEPNYAKEFRKRTFKLAWDVFSDDHSSAPMIYGTIGLLTEFVPEEKMEWLLDEFDKMIKRLRLIQVEMSQRGNTWTNEQNKLYSTLTRHEAVLRTRLNLLRK</sequence>
<comment type="subcellular location">
    <subcellularLocation>
        <location evidence="1">Nucleus</location>
    </subcellularLocation>
</comment>
<comment type="caution">
    <text evidence="9">The sequence shown here is derived from an EMBL/GenBank/DDBJ whole genome shotgun (WGS) entry which is preliminary data.</text>
</comment>
<dbReference type="InterPro" id="IPR046344">
    <property type="entry name" value="TAF6_C_sf"/>
</dbReference>
<dbReference type="PANTHER" id="PTHR10221:SF9">
    <property type="entry name" value="TRANSCRIPTION INITIATION FACTOR TFIID SUBUNIT 6"/>
    <property type="match status" value="1"/>
</dbReference>
<dbReference type="Pfam" id="PF02969">
    <property type="entry name" value="TAF"/>
    <property type="match status" value="1"/>
</dbReference>
<dbReference type="Pfam" id="PF07571">
    <property type="entry name" value="TAF6_C"/>
    <property type="match status" value="1"/>
</dbReference>
<dbReference type="GO" id="GO:0046695">
    <property type="term" value="C:SLIK (SAGA-like) complex"/>
    <property type="evidence" value="ECO:0007669"/>
    <property type="project" value="InterPro"/>
</dbReference>
<reference evidence="9 10" key="1">
    <citation type="submission" date="2020-04" db="EMBL/GenBank/DDBJ databases">
        <authorList>
            <person name="Laetsch R D."/>
            <person name="Stevens L."/>
            <person name="Kumar S."/>
            <person name="Blaxter L. M."/>
        </authorList>
    </citation>
    <scope>NUCLEOTIDE SEQUENCE [LARGE SCALE GENOMIC DNA]</scope>
</reference>
<dbReference type="PANTHER" id="PTHR10221">
    <property type="entry name" value="TRANSCRIPTION INITIATION FACTOR TFIID SUBUNIT 6"/>
    <property type="match status" value="1"/>
</dbReference>
<dbReference type="GO" id="GO:0003713">
    <property type="term" value="F:transcription coactivator activity"/>
    <property type="evidence" value="ECO:0007669"/>
    <property type="project" value="TreeGrafter"/>
</dbReference>
<feature type="domain" description="TAF6 C-terminal HEAT repeat" evidence="8">
    <location>
        <begin position="216"/>
        <end position="376"/>
    </location>
</feature>
<evidence type="ECO:0000259" key="8">
    <source>
        <dbReference type="Pfam" id="PF07571"/>
    </source>
</evidence>
<protein>
    <recommendedName>
        <fullName evidence="6">Transcription initiation factor TFIID subunit 6</fullName>
    </recommendedName>
</protein>
<dbReference type="InterPro" id="IPR004823">
    <property type="entry name" value="TAF_TATA-bd_Histone-like_dom"/>
</dbReference>
<keyword evidence="3" id="KW-0805">Transcription regulation</keyword>
<dbReference type="GO" id="GO:0051123">
    <property type="term" value="P:RNA polymerase II preinitiation complex assembly"/>
    <property type="evidence" value="ECO:0007669"/>
    <property type="project" value="TreeGrafter"/>
</dbReference>
<evidence type="ECO:0000256" key="3">
    <source>
        <dbReference type="ARBA" id="ARBA00023015"/>
    </source>
</evidence>
<dbReference type="Gene3D" id="1.10.20.10">
    <property type="entry name" value="Histone, subunit A"/>
    <property type="match status" value="1"/>
</dbReference>
<dbReference type="Proteomes" id="UP000494206">
    <property type="component" value="Unassembled WGS sequence"/>
</dbReference>
<comment type="similarity">
    <text evidence="2">Belongs to the TAF6 family.</text>
</comment>
<dbReference type="AlphaFoldDB" id="A0A8S1EYW8"/>
<dbReference type="CDD" id="cd08050">
    <property type="entry name" value="TAF6C"/>
    <property type="match status" value="1"/>
</dbReference>
<dbReference type="GO" id="GO:0000124">
    <property type="term" value="C:SAGA complex"/>
    <property type="evidence" value="ECO:0007669"/>
    <property type="project" value="InterPro"/>
</dbReference>
<dbReference type="GO" id="GO:0046982">
    <property type="term" value="F:protein heterodimerization activity"/>
    <property type="evidence" value="ECO:0007669"/>
    <property type="project" value="InterPro"/>
</dbReference>
<evidence type="ECO:0000256" key="2">
    <source>
        <dbReference type="ARBA" id="ARBA00007688"/>
    </source>
</evidence>
<dbReference type="FunFam" id="1.25.40.770:FF:000001">
    <property type="entry name" value="Transcription initiation factor TFIID subunit 6"/>
    <property type="match status" value="1"/>
</dbReference>
<proteinExistence type="inferred from homology"/>
<keyword evidence="10" id="KW-1185">Reference proteome</keyword>
<dbReference type="GO" id="GO:0016251">
    <property type="term" value="F:RNA polymerase II general transcription initiation factor activity"/>
    <property type="evidence" value="ECO:0007669"/>
    <property type="project" value="InterPro"/>
</dbReference>
<name>A0A8S1EYW8_9PELO</name>
<evidence type="ECO:0000313" key="9">
    <source>
        <dbReference type="EMBL" id="CAB3404719.1"/>
    </source>
</evidence>
<dbReference type="Gene3D" id="1.25.40.770">
    <property type="entry name" value="TAF6, C-terminal HEAT repeat domain"/>
    <property type="match status" value="1"/>
</dbReference>
<feature type="domain" description="TATA box binding protein associated factor (TAF) histone-like fold" evidence="7">
    <location>
        <begin position="19"/>
        <end position="70"/>
    </location>
</feature>
<dbReference type="SUPFAM" id="SSF47113">
    <property type="entry name" value="Histone-fold"/>
    <property type="match status" value="1"/>
</dbReference>
<evidence type="ECO:0000313" key="10">
    <source>
        <dbReference type="Proteomes" id="UP000494206"/>
    </source>
</evidence>
<dbReference type="OrthoDB" id="361039at2759"/>
<evidence type="ECO:0000259" key="7">
    <source>
        <dbReference type="Pfam" id="PF02969"/>
    </source>
</evidence>
<organism evidence="9 10">
    <name type="scientific">Caenorhabditis bovis</name>
    <dbReference type="NCBI Taxonomy" id="2654633"/>
    <lineage>
        <taxon>Eukaryota</taxon>
        <taxon>Metazoa</taxon>
        <taxon>Ecdysozoa</taxon>
        <taxon>Nematoda</taxon>
        <taxon>Chromadorea</taxon>
        <taxon>Rhabditida</taxon>
        <taxon>Rhabditina</taxon>
        <taxon>Rhabditomorpha</taxon>
        <taxon>Rhabditoidea</taxon>
        <taxon>Rhabditidae</taxon>
        <taxon>Peloderinae</taxon>
        <taxon>Caenorhabditis</taxon>
    </lineage>
</organism>
<evidence type="ECO:0000256" key="5">
    <source>
        <dbReference type="ARBA" id="ARBA00023242"/>
    </source>
</evidence>
<keyword evidence="5" id="KW-0539">Nucleus</keyword>
<keyword evidence="4" id="KW-0804">Transcription</keyword>
<dbReference type="InterPro" id="IPR011442">
    <property type="entry name" value="TAF6_C"/>
</dbReference>